<dbReference type="EMBL" id="PIPJ01000006">
    <property type="protein sequence ID" value="RUO19969.1"/>
    <property type="molecule type" value="Genomic_DNA"/>
</dbReference>
<dbReference type="InterPro" id="IPR036514">
    <property type="entry name" value="SGNH_hydro_sf"/>
</dbReference>
<proteinExistence type="predicted"/>
<reference evidence="3" key="1">
    <citation type="journal article" date="2018" name="Front. Microbiol.">
        <title>Genome-Based Analysis Reveals the Taxonomy and Diversity of the Family Idiomarinaceae.</title>
        <authorList>
            <person name="Liu Y."/>
            <person name="Lai Q."/>
            <person name="Shao Z."/>
        </authorList>
    </citation>
    <scope>NUCLEOTIDE SEQUENCE [LARGE SCALE GENOMIC DNA]</scope>
    <source>
        <strain evidence="3">GBPy7</strain>
    </source>
</reference>
<dbReference type="AlphaFoldDB" id="A0A432VU81"/>
<dbReference type="Pfam" id="PF13472">
    <property type="entry name" value="Lipase_GDSL_2"/>
    <property type="match status" value="1"/>
</dbReference>
<name>A0A432VU81_9GAMM</name>
<keyword evidence="3" id="KW-1185">Reference proteome</keyword>
<dbReference type="PANTHER" id="PTHR30383">
    <property type="entry name" value="THIOESTERASE 1/PROTEASE 1/LYSOPHOSPHOLIPASE L1"/>
    <property type="match status" value="1"/>
</dbReference>
<dbReference type="PANTHER" id="PTHR30383:SF24">
    <property type="entry name" value="THIOESTERASE 1_PROTEASE 1_LYSOPHOSPHOLIPASE L1"/>
    <property type="match status" value="1"/>
</dbReference>
<dbReference type="InterPro" id="IPR051532">
    <property type="entry name" value="Ester_Hydrolysis_Enzymes"/>
</dbReference>
<dbReference type="SUPFAM" id="SSF52266">
    <property type="entry name" value="SGNH hydrolase"/>
    <property type="match status" value="1"/>
</dbReference>
<organism evidence="2 3">
    <name type="scientific">Aliidiomarina iranensis</name>
    <dbReference type="NCBI Taxonomy" id="1434071"/>
    <lineage>
        <taxon>Bacteria</taxon>
        <taxon>Pseudomonadati</taxon>
        <taxon>Pseudomonadota</taxon>
        <taxon>Gammaproteobacteria</taxon>
        <taxon>Alteromonadales</taxon>
        <taxon>Idiomarinaceae</taxon>
        <taxon>Aliidiomarina</taxon>
    </lineage>
</organism>
<dbReference type="CDD" id="cd01836">
    <property type="entry name" value="FeeA_FeeB_like"/>
    <property type="match status" value="1"/>
</dbReference>
<dbReference type="OrthoDB" id="9804395at2"/>
<sequence length="238" mass="26294">MLISLYKFILAPWLLVQGKRVRSQTPRLPEPSGERSGVICGEKPPLRVLICGDSAAAGVGVETQSEALAGQLVAELQQRFPMRQIEWQLWAKNGDSTAVTLTKLHMKPAQYFDLVVTSLGVNDVTGQTSPAKFRRNQQALIQLLQEKFHAAQILLTALPPMHLFPALPQPLRWFLGQQARRLTRELDTVAAVNHACDVLDVSFPMHANVIASDGFHPGPVGYKLWAQAIVENIEDPHG</sequence>
<gene>
    <name evidence="2" type="ORF">CWE08_08610</name>
</gene>
<accession>A0A432VU81</accession>
<dbReference type="Gene3D" id="3.40.50.1110">
    <property type="entry name" value="SGNH hydrolase"/>
    <property type="match status" value="1"/>
</dbReference>
<dbReference type="Proteomes" id="UP000288395">
    <property type="component" value="Unassembled WGS sequence"/>
</dbReference>
<evidence type="ECO:0000259" key="1">
    <source>
        <dbReference type="Pfam" id="PF13472"/>
    </source>
</evidence>
<dbReference type="RefSeq" id="WP_126767531.1">
    <property type="nucleotide sequence ID" value="NZ_PIPJ01000006.1"/>
</dbReference>
<comment type="caution">
    <text evidence="2">The sequence shown here is derived from an EMBL/GenBank/DDBJ whole genome shotgun (WGS) entry which is preliminary data.</text>
</comment>
<evidence type="ECO:0000313" key="3">
    <source>
        <dbReference type="Proteomes" id="UP000288395"/>
    </source>
</evidence>
<dbReference type="InterPro" id="IPR013830">
    <property type="entry name" value="SGNH_hydro"/>
</dbReference>
<evidence type="ECO:0000313" key="2">
    <source>
        <dbReference type="EMBL" id="RUO19969.1"/>
    </source>
</evidence>
<protein>
    <submittedName>
        <fullName evidence="2">Lipase</fullName>
    </submittedName>
</protein>
<feature type="domain" description="SGNH hydrolase-type esterase" evidence="1">
    <location>
        <begin position="52"/>
        <end position="224"/>
    </location>
</feature>
<dbReference type="GO" id="GO:0004622">
    <property type="term" value="F:phosphatidylcholine lysophospholipase activity"/>
    <property type="evidence" value="ECO:0007669"/>
    <property type="project" value="TreeGrafter"/>
</dbReference>